<sequence length="55" mass="6152">MNKEMLKEDPAPPPPSKQELAAAEAETAYNIRWTATACLLLYLSPFAVEYARKLV</sequence>
<evidence type="ECO:0000256" key="9">
    <source>
        <dbReference type="ARBA" id="ARBA00025716"/>
    </source>
</evidence>
<feature type="region of interest" description="Disordered" evidence="10">
    <location>
        <begin position="1"/>
        <end position="21"/>
    </location>
</feature>
<feature type="compositionally biased region" description="Basic and acidic residues" evidence="10">
    <location>
        <begin position="1"/>
        <end position="10"/>
    </location>
</feature>
<organism evidence="11 12">
    <name type="scientific">Lojkania enalia</name>
    <dbReference type="NCBI Taxonomy" id="147567"/>
    <lineage>
        <taxon>Eukaryota</taxon>
        <taxon>Fungi</taxon>
        <taxon>Dikarya</taxon>
        <taxon>Ascomycota</taxon>
        <taxon>Pezizomycotina</taxon>
        <taxon>Dothideomycetes</taxon>
        <taxon>Pleosporomycetidae</taxon>
        <taxon>Pleosporales</taxon>
        <taxon>Pleosporales incertae sedis</taxon>
        <taxon>Lojkania</taxon>
    </lineage>
</organism>
<comment type="similarity">
    <text evidence="9">Belongs to the Tom5 family.</text>
</comment>
<evidence type="ECO:0000256" key="7">
    <source>
        <dbReference type="ARBA" id="ARBA00023128"/>
    </source>
</evidence>
<evidence type="ECO:0000256" key="8">
    <source>
        <dbReference type="ARBA" id="ARBA00023136"/>
    </source>
</evidence>
<evidence type="ECO:0000313" key="11">
    <source>
        <dbReference type="EMBL" id="KAF2261633.1"/>
    </source>
</evidence>
<evidence type="ECO:0000256" key="10">
    <source>
        <dbReference type="SAM" id="MobiDB-lite"/>
    </source>
</evidence>
<proteinExistence type="inferred from homology"/>
<accession>A0A9P4K636</accession>
<keyword evidence="3" id="KW-0812">Transmembrane</keyword>
<comment type="caution">
    <text evidence="11">The sequence shown here is derived from an EMBL/GenBank/DDBJ whole genome shotgun (WGS) entry which is preliminary data.</text>
</comment>
<reference evidence="12" key="1">
    <citation type="journal article" date="2020" name="Stud. Mycol.">
        <title>101 Dothideomycetes genomes: A test case for predicting lifestyles and emergence of pathogens.</title>
        <authorList>
            <person name="Haridas S."/>
            <person name="Albert R."/>
            <person name="Binder M."/>
            <person name="Bloem J."/>
            <person name="LaButti K."/>
            <person name="Salamov A."/>
            <person name="Andreopoulos B."/>
            <person name="Baker S."/>
            <person name="Barry K."/>
            <person name="Bills G."/>
            <person name="Bluhm B."/>
            <person name="Cannon C."/>
            <person name="Castanera R."/>
            <person name="Culley D."/>
            <person name="Daum C."/>
            <person name="Ezra D."/>
            <person name="Gonzalez J."/>
            <person name="Henrissat B."/>
            <person name="Kuo A."/>
            <person name="Liang C."/>
            <person name="Lipzen A."/>
            <person name="Lutzoni F."/>
            <person name="Magnuson J."/>
            <person name="Mondo S."/>
            <person name="Nolan M."/>
            <person name="Ohm R."/>
            <person name="Pangilinan J."/>
            <person name="Park H.-J."/>
            <person name="Ramirez L."/>
            <person name="Alfaro M."/>
            <person name="Sun H."/>
            <person name="Tritt A."/>
            <person name="Yoshinaga Y."/>
            <person name="Zwiers L.-H."/>
            <person name="Turgeon B."/>
            <person name="Goodwin S."/>
            <person name="Spatafora J."/>
            <person name="Crous P."/>
            <person name="Grigoriev I."/>
        </authorList>
    </citation>
    <scope>NUCLEOTIDE SEQUENCE [LARGE SCALE GENOMIC DNA]</scope>
    <source>
        <strain evidence="12">CBS 304.66</strain>
    </source>
</reference>
<evidence type="ECO:0000256" key="1">
    <source>
        <dbReference type="ARBA" id="ARBA00004572"/>
    </source>
</evidence>
<dbReference type="InterPro" id="IPR019603">
    <property type="entry name" value="Tom5"/>
</dbReference>
<dbReference type="Pfam" id="PF10642">
    <property type="entry name" value="Tom5"/>
    <property type="match status" value="1"/>
</dbReference>
<comment type="subcellular location">
    <subcellularLocation>
        <location evidence="1">Mitochondrion outer membrane</location>
        <topology evidence="1">Single-pass membrane protein</topology>
    </subcellularLocation>
</comment>
<keyword evidence="12" id="KW-1185">Reference proteome</keyword>
<keyword evidence="2" id="KW-0813">Transport</keyword>
<evidence type="ECO:0000256" key="3">
    <source>
        <dbReference type="ARBA" id="ARBA00022692"/>
    </source>
</evidence>
<dbReference type="GO" id="GO:0006626">
    <property type="term" value="P:protein targeting to mitochondrion"/>
    <property type="evidence" value="ECO:0007669"/>
    <property type="project" value="UniProtKB-ARBA"/>
</dbReference>
<evidence type="ECO:0000256" key="5">
    <source>
        <dbReference type="ARBA" id="ARBA00022927"/>
    </source>
</evidence>
<keyword evidence="4" id="KW-1000">Mitochondrion outer membrane</keyword>
<gene>
    <name evidence="11" type="ORF">CC78DRAFT_583439</name>
</gene>
<protein>
    <submittedName>
        <fullName evidence="11">Uncharacterized protein</fullName>
    </submittedName>
</protein>
<keyword evidence="8" id="KW-0472">Membrane</keyword>
<dbReference type="Proteomes" id="UP000800093">
    <property type="component" value="Unassembled WGS sequence"/>
</dbReference>
<keyword evidence="7" id="KW-0496">Mitochondrion</keyword>
<dbReference type="OrthoDB" id="4150500at2759"/>
<dbReference type="GO" id="GO:0015031">
    <property type="term" value="P:protein transport"/>
    <property type="evidence" value="ECO:0007669"/>
    <property type="project" value="UniProtKB-KW"/>
</dbReference>
<dbReference type="AlphaFoldDB" id="A0A9P4K636"/>
<keyword evidence="6" id="KW-1133">Transmembrane helix</keyword>
<name>A0A9P4K636_9PLEO</name>
<dbReference type="EMBL" id="ML986653">
    <property type="protein sequence ID" value="KAF2261633.1"/>
    <property type="molecule type" value="Genomic_DNA"/>
</dbReference>
<dbReference type="GO" id="GO:0005741">
    <property type="term" value="C:mitochondrial outer membrane"/>
    <property type="evidence" value="ECO:0007669"/>
    <property type="project" value="UniProtKB-SubCell"/>
</dbReference>
<evidence type="ECO:0000256" key="6">
    <source>
        <dbReference type="ARBA" id="ARBA00022989"/>
    </source>
</evidence>
<evidence type="ECO:0000256" key="4">
    <source>
        <dbReference type="ARBA" id="ARBA00022787"/>
    </source>
</evidence>
<evidence type="ECO:0000313" key="12">
    <source>
        <dbReference type="Proteomes" id="UP000800093"/>
    </source>
</evidence>
<evidence type="ECO:0000256" key="2">
    <source>
        <dbReference type="ARBA" id="ARBA00022448"/>
    </source>
</evidence>
<keyword evidence="5" id="KW-0653">Protein transport</keyword>